<dbReference type="InterPro" id="IPR029151">
    <property type="entry name" value="Sensor-like_sf"/>
</dbReference>
<keyword evidence="4" id="KW-1003">Cell membrane</keyword>
<dbReference type="InterPro" id="IPR004358">
    <property type="entry name" value="Sig_transdc_His_kin-like_C"/>
</dbReference>
<evidence type="ECO:0000256" key="4">
    <source>
        <dbReference type="ARBA" id="ARBA00022475"/>
    </source>
</evidence>
<dbReference type="FunFam" id="1.10.287.130:FF:000001">
    <property type="entry name" value="Two-component sensor histidine kinase"/>
    <property type="match status" value="1"/>
</dbReference>
<evidence type="ECO:0000259" key="14">
    <source>
        <dbReference type="PROSITE" id="PS50885"/>
    </source>
</evidence>
<dbReference type="FunFam" id="3.30.565.10:FF:000006">
    <property type="entry name" value="Sensor histidine kinase WalK"/>
    <property type="match status" value="1"/>
</dbReference>
<comment type="caution">
    <text evidence="15">The sequence shown here is derived from an EMBL/GenBank/DDBJ whole genome shotgun (WGS) entry which is preliminary data.</text>
</comment>
<keyword evidence="5" id="KW-0597">Phosphoprotein</keyword>
<dbReference type="PANTHER" id="PTHR45453">
    <property type="entry name" value="PHOSPHATE REGULON SENSOR PROTEIN PHOR"/>
    <property type="match status" value="1"/>
</dbReference>
<feature type="transmembrane region" description="Helical" evidence="12">
    <location>
        <begin position="6"/>
        <end position="29"/>
    </location>
</feature>
<evidence type="ECO:0000256" key="2">
    <source>
        <dbReference type="ARBA" id="ARBA00004651"/>
    </source>
</evidence>
<dbReference type="SMART" id="SM00388">
    <property type="entry name" value="HisKA"/>
    <property type="match status" value="1"/>
</dbReference>
<dbReference type="SUPFAM" id="SSF47384">
    <property type="entry name" value="Homodimeric domain of signal transducing histidine kinase"/>
    <property type="match status" value="1"/>
</dbReference>
<feature type="transmembrane region" description="Helical" evidence="12">
    <location>
        <begin position="164"/>
        <end position="187"/>
    </location>
</feature>
<dbReference type="Gene3D" id="1.10.8.500">
    <property type="entry name" value="HAMP domain in histidine kinase"/>
    <property type="match status" value="1"/>
</dbReference>
<dbReference type="GO" id="GO:0000155">
    <property type="term" value="F:phosphorelay sensor kinase activity"/>
    <property type="evidence" value="ECO:0007669"/>
    <property type="project" value="InterPro"/>
</dbReference>
<evidence type="ECO:0000256" key="3">
    <source>
        <dbReference type="ARBA" id="ARBA00012438"/>
    </source>
</evidence>
<keyword evidence="8 15" id="KW-0418">Kinase</keyword>
<evidence type="ECO:0000313" key="15">
    <source>
        <dbReference type="EMBL" id="OXT08898.1"/>
    </source>
</evidence>
<evidence type="ECO:0000256" key="8">
    <source>
        <dbReference type="ARBA" id="ARBA00022777"/>
    </source>
</evidence>
<protein>
    <recommendedName>
        <fullName evidence="3">histidine kinase</fullName>
        <ecNumber evidence="3">2.7.13.3</ecNumber>
    </recommendedName>
</protein>
<dbReference type="CDD" id="cd18773">
    <property type="entry name" value="PDC1_HK_sensor"/>
    <property type="match status" value="1"/>
</dbReference>
<dbReference type="InterPro" id="IPR003660">
    <property type="entry name" value="HAMP_dom"/>
</dbReference>
<dbReference type="CDD" id="cd06225">
    <property type="entry name" value="HAMP"/>
    <property type="match status" value="1"/>
</dbReference>
<dbReference type="InterPro" id="IPR003594">
    <property type="entry name" value="HATPase_dom"/>
</dbReference>
<sequence>MNYKSIQWKIILIYGLLILVAMEIIWVYLFKSLENYHMTNFENYIEAQATGIAFTLKDNMNSKSSLDNIINMYLGPNAYIKYVYILDKDGNILASSTGEKGKMLTPAVIKALSGKQGMETSNDNNSNGKIRSIAMPVVDSDGKISGVVYVSGSLKSVYDTLSDVNFILLSATFIAVIITVILGYILAKTITDPIKEVTKYAREMAEGNFDVHIDIKSDDEIGKLGSMFNFMSKRLKSTLNEMENEKSKVEAIISYMSDGVIATNDSNRVILFNNAAERMIGEKITMDEPLEKIAQGQLKNTESLIYCNGKILKSFVSPIKVDKNIDGNVFVLHDITEQQNLDNMRKEFVANVSHELRTPLTTIKSYTETLLNDGVDEEYRNRFLSIIDKEVDRMTRLVKDLLLLSKMDSNGKLNLEETNLNEFIENILYKIKIEAQKKNQKLTFCAGEEKRNINIDRDKMEQVLLNVVSNAIKYTNLGGYVRVFTKYDDDYAYITISDNGIGIPKKDLPRIFERFYRVDKGRSRELGGTGLGLAIAKEIVTAHGGEINIESEVGIGTTVYIKLKY</sequence>
<comment type="subcellular location">
    <subcellularLocation>
        <location evidence="2">Cell membrane</location>
        <topology evidence="2">Multi-pass membrane protein</topology>
    </subcellularLocation>
</comment>
<dbReference type="InterPro" id="IPR050351">
    <property type="entry name" value="BphY/WalK/GraS-like"/>
</dbReference>
<keyword evidence="6" id="KW-0808">Transferase</keyword>
<evidence type="ECO:0000256" key="5">
    <source>
        <dbReference type="ARBA" id="ARBA00022553"/>
    </source>
</evidence>
<dbReference type="InterPro" id="IPR003661">
    <property type="entry name" value="HisK_dim/P_dom"/>
</dbReference>
<evidence type="ECO:0000256" key="7">
    <source>
        <dbReference type="ARBA" id="ARBA00022692"/>
    </source>
</evidence>
<organism evidence="15 16">
    <name type="scientific">Thermoanaerobacterium thermosaccharolyticum</name>
    <name type="common">Clostridium thermosaccharolyticum</name>
    <dbReference type="NCBI Taxonomy" id="1517"/>
    <lineage>
        <taxon>Bacteria</taxon>
        <taxon>Bacillati</taxon>
        <taxon>Bacillota</taxon>
        <taxon>Clostridia</taxon>
        <taxon>Thermoanaerobacterales</taxon>
        <taxon>Thermoanaerobacteraceae</taxon>
        <taxon>Thermoanaerobacterium</taxon>
    </lineage>
</organism>
<reference evidence="15 16" key="1">
    <citation type="submission" date="2017-06" db="EMBL/GenBank/DDBJ databases">
        <title>Isolation and characterization of a thermophilic and butanogenic Thermoanaerobacterium thermosaccharolyticum M5 capable of efficient degradation of hemicellulose.</title>
        <authorList>
            <person name="Xin F."/>
            <person name="Jiang Y."/>
        </authorList>
    </citation>
    <scope>NUCLEOTIDE SEQUENCE [LARGE SCALE GENOMIC DNA]</scope>
    <source>
        <strain evidence="15 16">M5</strain>
    </source>
</reference>
<dbReference type="GO" id="GO:0005886">
    <property type="term" value="C:plasma membrane"/>
    <property type="evidence" value="ECO:0007669"/>
    <property type="project" value="UniProtKB-SubCell"/>
</dbReference>
<dbReference type="SMART" id="SM00387">
    <property type="entry name" value="HATPase_c"/>
    <property type="match status" value="1"/>
</dbReference>
<dbReference type="PANTHER" id="PTHR45453:SF1">
    <property type="entry name" value="PHOSPHATE REGULON SENSOR PROTEIN PHOR"/>
    <property type="match status" value="1"/>
</dbReference>
<dbReference type="InterPro" id="IPR036890">
    <property type="entry name" value="HATPase_C_sf"/>
</dbReference>
<dbReference type="PRINTS" id="PR00344">
    <property type="entry name" value="BCTRLSENSOR"/>
</dbReference>
<evidence type="ECO:0000259" key="13">
    <source>
        <dbReference type="PROSITE" id="PS50109"/>
    </source>
</evidence>
<evidence type="ECO:0000313" key="16">
    <source>
        <dbReference type="Proteomes" id="UP000215301"/>
    </source>
</evidence>
<dbReference type="Pfam" id="PF00672">
    <property type="entry name" value="HAMP"/>
    <property type="match status" value="1"/>
</dbReference>
<dbReference type="Gene3D" id="1.10.287.130">
    <property type="match status" value="1"/>
</dbReference>
<dbReference type="SUPFAM" id="SSF158472">
    <property type="entry name" value="HAMP domain-like"/>
    <property type="match status" value="1"/>
</dbReference>
<dbReference type="CDD" id="cd00082">
    <property type="entry name" value="HisKA"/>
    <property type="match status" value="1"/>
</dbReference>
<dbReference type="SMART" id="SM00304">
    <property type="entry name" value="HAMP"/>
    <property type="match status" value="1"/>
</dbReference>
<keyword evidence="11 12" id="KW-0472">Membrane</keyword>
<dbReference type="CDD" id="cd00075">
    <property type="entry name" value="HATPase"/>
    <property type="match status" value="1"/>
</dbReference>
<dbReference type="GO" id="GO:0004721">
    <property type="term" value="F:phosphoprotein phosphatase activity"/>
    <property type="evidence" value="ECO:0007669"/>
    <property type="project" value="TreeGrafter"/>
</dbReference>
<evidence type="ECO:0000256" key="10">
    <source>
        <dbReference type="ARBA" id="ARBA00023012"/>
    </source>
</evidence>
<evidence type="ECO:0000256" key="11">
    <source>
        <dbReference type="ARBA" id="ARBA00023136"/>
    </source>
</evidence>
<keyword evidence="7 12" id="KW-0812">Transmembrane</keyword>
<dbReference type="InterPro" id="IPR005467">
    <property type="entry name" value="His_kinase_dom"/>
</dbReference>
<dbReference type="Gene3D" id="3.30.565.10">
    <property type="entry name" value="Histidine kinase-like ATPase, C-terminal domain"/>
    <property type="match status" value="1"/>
</dbReference>
<dbReference type="Proteomes" id="UP000215301">
    <property type="component" value="Unassembled WGS sequence"/>
</dbReference>
<dbReference type="InterPro" id="IPR036097">
    <property type="entry name" value="HisK_dim/P_sf"/>
</dbReference>
<evidence type="ECO:0000256" key="12">
    <source>
        <dbReference type="SAM" id="Phobius"/>
    </source>
</evidence>
<evidence type="ECO:0000256" key="6">
    <source>
        <dbReference type="ARBA" id="ARBA00022679"/>
    </source>
</evidence>
<dbReference type="Gene3D" id="3.30.450.20">
    <property type="entry name" value="PAS domain"/>
    <property type="match status" value="2"/>
</dbReference>
<dbReference type="SUPFAM" id="SSF55874">
    <property type="entry name" value="ATPase domain of HSP90 chaperone/DNA topoisomerase II/histidine kinase"/>
    <property type="match status" value="1"/>
</dbReference>
<dbReference type="PROSITE" id="PS50109">
    <property type="entry name" value="HIS_KIN"/>
    <property type="match status" value="1"/>
</dbReference>
<dbReference type="Pfam" id="PF17203">
    <property type="entry name" value="sCache_3_2"/>
    <property type="match status" value="1"/>
</dbReference>
<dbReference type="AlphaFoldDB" id="A0A231VLA5"/>
<name>A0A231VLA5_THETR</name>
<dbReference type="EMBL" id="NKHD01000009">
    <property type="protein sequence ID" value="OXT08898.1"/>
    <property type="molecule type" value="Genomic_DNA"/>
</dbReference>
<comment type="catalytic activity">
    <reaction evidence="1">
        <text>ATP + protein L-histidine = ADP + protein N-phospho-L-histidine.</text>
        <dbReference type="EC" id="2.7.13.3"/>
    </reaction>
</comment>
<keyword evidence="9 12" id="KW-1133">Transmembrane helix</keyword>
<dbReference type="Pfam" id="PF02518">
    <property type="entry name" value="HATPase_c"/>
    <property type="match status" value="1"/>
</dbReference>
<dbReference type="GO" id="GO:0016036">
    <property type="term" value="P:cellular response to phosphate starvation"/>
    <property type="evidence" value="ECO:0007669"/>
    <property type="project" value="TreeGrafter"/>
</dbReference>
<dbReference type="PROSITE" id="PS50885">
    <property type="entry name" value="HAMP"/>
    <property type="match status" value="1"/>
</dbReference>
<gene>
    <name evidence="15" type="ORF">CE561_03610</name>
</gene>
<keyword evidence="10" id="KW-0902">Two-component regulatory system</keyword>
<feature type="domain" description="Histidine kinase" evidence="13">
    <location>
        <begin position="351"/>
        <end position="565"/>
    </location>
</feature>
<feature type="domain" description="HAMP" evidence="14">
    <location>
        <begin position="188"/>
        <end position="240"/>
    </location>
</feature>
<evidence type="ECO:0000256" key="9">
    <source>
        <dbReference type="ARBA" id="ARBA00022989"/>
    </source>
</evidence>
<evidence type="ECO:0000256" key="1">
    <source>
        <dbReference type="ARBA" id="ARBA00000085"/>
    </source>
</evidence>
<accession>A0A231VLA5</accession>
<dbReference type="Pfam" id="PF00512">
    <property type="entry name" value="HisKA"/>
    <property type="match status" value="1"/>
</dbReference>
<dbReference type="InterPro" id="IPR033463">
    <property type="entry name" value="sCache_3"/>
</dbReference>
<dbReference type="SUPFAM" id="SSF103190">
    <property type="entry name" value="Sensory domain-like"/>
    <property type="match status" value="1"/>
</dbReference>
<proteinExistence type="predicted"/>
<dbReference type="EC" id="2.7.13.3" evidence="3"/>